<evidence type="ECO:0000256" key="5">
    <source>
        <dbReference type="ARBA" id="ARBA00022771"/>
    </source>
</evidence>
<dbReference type="SMART" id="SM00744">
    <property type="entry name" value="RINGv"/>
    <property type="match status" value="1"/>
</dbReference>
<dbReference type="GO" id="GO:0008270">
    <property type="term" value="F:zinc ion binding"/>
    <property type="evidence" value="ECO:0007669"/>
    <property type="project" value="UniProtKB-KW"/>
</dbReference>
<evidence type="ECO:0000259" key="11">
    <source>
        <dbReference type="PROSITE" id="PS51292"/>
    </source>
</evidence>
<protein>
    <submittedName>
        <fullName evidence="13">Uncharacterized protein LOC115891932 isoform X1</fullName>
    </submittedName>
</protein>
<dbReference type="GO" id="GO:0016567">
    <property type="term" value="P:protein ubiquitination"/>
    <property type="evidence" value="ECO:0007669"/>
    <property type="project" value="TreeGrafter"/>
</dbReference>
<keyword evidence="3 10" id="KW-0812">Transmembrane</keyword>
<dbReference type="PANTHER" id="PTHR46065:SF3">
    <property type="entry name" value="FI20425P1"/>
    <property type="match status" value="1"/>
</dbReference>
<feature type="transmembrane region" description="Helical" evidence="10">
    <location>
        <begin position="281"/>
        <end position="303"/>
    </location>
</feature>
<dbReference type="Proteomes" id="UP000504635">
    <property type="component" value="Unplaced"/>
</dbReference>
<keyword evidence="5" id="KW-0863">Zinc-finger</keyword>
<dbReference type="Pfam" id="PF12906">
    <property type="entry name" value="RINGv"/>
    <property type="match status" value="1"/>
</dbReference>
<keyword evidence="7" id="KW-0862">Zinc</keyword>
<gene>
    <name evidence="13" type="primary">LOC115891932</name>
</gene>
<keyword evidence="6" id="KW-0833">Ubl conjugation pathway</keyword>
<dbReference type="GO" id="GO:0004842">
    <property type="term" value="F:ubiquitin-protein transferase activity"/>
    <property type="evidence" value="ECO:0007669"/>
    <property type="project" value="TreeGrafter"/>
</dbReference>
<organism evidence="12 13">
    <name type="scientific">Sitophilus oryzae</name>
    <name type="common">Rice weevil</name>
    <name type="synonym">Curculio oryzae</name>
    <dbReference type="NCBI Taxonomy" id="7048"/>
    <lineage>
        <taxon>Eukaryota</taxon>
        <taxon>Metazoa</taxon>
        <taxon>Ecdysozoa</taxon>
        <taxon>Arthropoda</taxon>
        <taxon>Hexapoda</taxon>
        <taxon>Insecta</taxon>
        <taxon>Pterygota</taxon>
        <taxon>Neoptera</taxon>
        <taxon>Endopterygota</taxon>
        <taxon>Coleoptera</taxon>
        <taxon>Polyphaga</taxon>
        <taxon>Cucujiformia</taxon>
        <taxon>Curculionidae</taxon>
        <taxon>Dryophthorinae</taxon>
        <taxon>Sitophilus</taxon>
    </lineage>
</organism>
<reference evidence="13" key="1">
    <citation type="submission" date="2025-08" db="UniProtKB">
        <authorList>
            <consortium name="RefSeq"/>
        </authorList>
    </citation>
    <scope>IDENTIFICATION</scope>
    <source>
        <tissue evidence="13">Gonads</tissue>
    </source>
</reference>
<feature type="transmembrane region" description="Helical" evidence="10">
    <location>
        <begin position="238"/>
        <end position="261"/>
    </location>
</feature>
<dbReference type="PANTHER" id="PTHR46065">
    <property type="entry name" value="E3 UBIQUITIN-PROTEIN LIGASE MARCH 2/3 FAMILY MEMBER"/>
    <property type="match status" value="1"/>
</dbReference>
<dbReference type="InParanoid" id="A0A6J2YYT6"/>
<evidence type="ECO:0000256" key="3">
    <source>
        <dbReference type="ARBA" id="ARBA00022692"/>
    </source>
</evidence>
<dbReference type="InterPro" id="IPR013083">
    <property type="entry name" value="Znf_RING/FYVE/PHD"/>
</dbReference>
<evidence type="ECO:0000256" key="2">
    <source>
        <dbReference type="ARBA" id="ARBA00022679"/>
    </source>
</evidence>
<evidence type="ECO:0000256" key="6">
    <source>
        <dbReference type="ARBA" id="ARBA00022786"/>
    </source>
</evidence>
<dbReference type="AlphaFoldDB" id="A0A6J2YYT6"/>
<dbReference type="SUPFAM" id="SSF57850">
    <property type="entry name" value="RING/U-box"/>
    <property type="match status" value="1"/>
</dbReference>
<name>A0A6J2YYT6_SITOR</name>
<evidence type="ECO:0000313" key="13">
    <source>
        <dbReference type="RefSeq" id="XP_030768402.1"/>
    </source>
</evidence>
<dbReference type="PROSITE" id="PS51292">
    <property type="entry name" value="ZF_RING_CH"/>
    <property type="match status" value="1"/>
</dbReference>
<keyword evidence="2" id="KW-0808">Transferase</keyword>
<sequence>MKKPENEKPKKEVFVTLILTESTSSLLNLNAPHLENTHPENSKICVITEADYAILKEQQKLINESSVNSSNNDLELASNIALFSTSNCSSNSEMYDITDDEDTKCSSETKLEGLLKKTKIVCHPLVTARSVAHSSKMALECNDLYVSLLDSESQLSSEFICRICHGGESMADLLTPCRCRGTVALAHLSCLERWLKESNHSSCELCKHHFSIVKEPRYSVPWSILVFLRHPGSHLREILLDLIAFAFYTPTAVASTYILMLTCESLIKNNIVTTGSFPSHIIAFSAVLVSYSHIGMATIDFTYTSWLIMNIQKHVEAWREWYALNSRLRVVLPKIKMKPHKNRRKK</sequence>
<dbReference type="GO" id="GO:0016020">
    <property type="term" value="C:membrane"/>
    <property type="evidence" value="ECO:0007669"/>
    <property type="project" value="UniProtKB-SubCell"/>
</dbReference>
<keyword evidence="9 10" id="KW-0472">Membrane</keyword>
<keyword evidence="8 10" id="KW-1133">Transmembrane helix</keyword>
<dbReference type="Gene3D" id="3.30.40.10">
    <property type="entry name" value="Zinc/RING finger domain, C3HC4 (zinc finger)"/>
    <property type="match status" value="1"/>
</dbReference>
<dbReference type="KEGG" id="soy:115891932"/>
<evidence type="ECO:0000256" key="8">
    <source>
        <dbReference type="ARBA" id="ARBA00022989"/>
    </source>
</evidence>
<dbReference type="RefSeq" id="XP_030768402.1">
    <property type="nucleotide sequence ID" value="XM_030912542.1"/>
</dbReference>
<dbReference type="OrthoDB" id="273089at2759"/>
<evidence type="ECO:0000256" key="9">
    <source>
        <dbReference type="ARBA" id="ARBA00023136"/>
    </source>
</evidence>
<evidence type="ECO:0000313" key="12">
    <source>
        <dbReference type="Proteomes" id="UP000504635"/>
    </source>
</evidence>
<keyword evidence="4" id="KW-0479">Metal-binding</keyword>
<dbReference type="GeneID" id="115891932"/>
<evidence type="ECO:0000256" key="7">
    <source>
        <dbReference type="ARBA" id="ARBA00022833"/>
    </source>
</evidence>
<comment type="subcellular location">
    <subcellularLocation>
        <location evidence="1">Membrane</location>
        <topology evidence="1">Multi-pass membrane protein</topology>
    </subcellularLocation>
</comment>
<feature type="domain" description="RING-CH-type" evidence="11">
    <location>
        <begin position="153"/>
        <end position="213"/>
    </location>
</feature>
<evidence type="ECO:0000256" key="4">
    <source>
        <dbReference type="ARBA" id="ARBA00022723"/>
    </source>
</evidence>
<accession>A0A6J2YYT6</accession>
<keyword evidence="12" id="KW-1185">Reference proteome</keyword>
<evidence type="ECO:0000256" key="10">
    <source>
        <dbReference type="SAM" id="Phobius"/>
    </source>
</evidence>
<evidence type="ECO:0000256" key="1">
    <source>
        <dbReference type="ARBA" id="ARBA00004141"/>
    </source>
</evidence>
<dbReference type="InterPro" id="IPR011016">
    <property type="entry name" value="Znf_RING-CH"/>
</dbReference>
<proteinExistence type="predicted"/>